<dbReference type="Proteomes" id="UP001230289">
    <property type="component" value="Unassembled WGS sequence"/>
</dbReference>
<comment type="caution">
    <text evidence="2">The sequence shown here is derived from an EMBL/GenBank/DDBJ whole genome shotgun (WGS) entry which is preliminary data.</text>
</comment>
<dbReference type="EMBL" id="JAVFCB010000003">
    <property type="protein sequence ID" value="MDQ4213734.1"/>
    <property type="molecule type" value="Genomic_DNA"/>
</dbReference>
<feature type="compositionally biased region" description="Basic residues" evidence="1">
    <location>
        <begin position="186"/>
        <end position="201"/>
    </location>
</feature>
<sequence>MNALIAAIVGGIAGAVAGAAMTGLTIRWQLSATASHRAIRVIQDHFRRLASQLEAERRAGFPTINTNVGPFAIERREKFVVDVLRETPDLRKHQSTVVEDGLVHLLGEEAVLYTQDRVFAEPNDIDLDAERAAKSRALISKIHAGTFQAGLVPSIGKAAENQRDQAIDDAIAAIYELVGRLGKRRSARSLGRRRHRSHGLQRHGAAGSARTGGAQGPGG</sequence>
<evidence type="ECO:0000313" key="2">
    <source>
        <dbReference type="EMBL" id="MDQ4213734.1"/>
    </source>
</evidence>
<evidence type="ECO:0000313" key="3">
    <source>
        <dbReference type="Proteomes" id="UP001230289"/>
    </source>
</evidence>
<protein>
    <recommendedName>
        <fullName evidence="4">Secreted protein</fullName>
    </recommendedName>
</protein>
<name>A0ABU0XF39_9MICO</name>
<evidence type="ECO:0008006" key="4">
    <source>
        <dbReference type="Google" id="ProtNLM"/>
    </source>
</evidence>
<evidence type="ECO:0000256" key="1">
    <source>
        <dbReference type="SAM" id="MobiDB-lite"/>
    </source>
</evidence>
<accession>A0ABU0XF39</accession>
<proteinExistence type="predicted"/>
<dbReference type="RefSeq" id="WP_308488671.1">
    <property type="nucleotide sequence ID" value="NZ_JAVFCB010000003.1"/>
</dbReference>
<gene>
    <name evidence="2" type="ORF">RBR11_07365</name>
</gene>
<reference evidence="2 3" key="1">
    <citation type="submission" date="2023-08" db="EMBL/GenBank/DDBJ databases">
        <title>Microbacterium sp. nov., isolated from a waste landfill.</title>
        <authorList>
            <person name="Wen W."/>
        </authorList>
    </citation>
    <scope>NUCLEOTIDE SEQUENCE [LARGE SCALE GENOMIC DNA]</scope>
    <source>
        <strain evidence="2 3">ASV81</strain>
    </source>
</reference>
<keyword evidence="3" id="KW-1185">Reference proteome</keyword>
<feature type="region of interest" description="Disordered" evidence="1">
    <location>
        <begin position="186"/>
        <end position="219"/>
    </location>
</feature>
<organism evidence="2 3">
    <name type="scientific">Microbacterium capsulatum</name>
    <dbReference type="NCBI Taxonomy" id="3041921"/>
    <lineage>
        <taxon>Bacteria</taxon>
        <taxon>Bacillati</taxon>
        <taxon>Actinomycetota</taxon>
        <taxon>Actinomycetes</taxon>
        <taxon>Micrococcales</taxon>
        <taxon>Microbacteriaceae</taxon>
        <taxon>Microbacterium</taxon>
    </lineage>
</organism>